<reference evidence="2" key="1">
    <citation type="submission" date="2015-06" db="EMBL/GenBank/DDBJ databases">
        <authorList>
            <person name="Joergensen T."/>
        </authorList>
    </citation>
    <scope>NUCLEOTIDE SEQUENCE</scope>
    <source>
        <plasmid evidence="2">pRGRH0406</plasmid>
    </source>
</reference>
<protein>
    <recommendedName>
        <fullName evidence="1">Methyltransferase type 12 domain-containing protein</fullName>
    </recommendedName>
</protein>
<feature type="domain" description="Methyltransferase type 12" evidence="1">
    <location>
        <begin position="65"/>
        <end position="158"/>
    </location>
</feature>
<evidence type="ECO:0000259" key="1">
    <source>
        <dbReference type="Pfam" id="PF08242"/>
    </source>
</evidence>
<keyword evidence="2" id="KW-0614">Plasmid</keyword>
<sequence length="260" mass="28568">MESRNLSKFTAANKLTWEASAHLHGEGKDWEALVADAAKPNFSTLDDCISQTLKKLNISGRSAVQIGCNNGRELLSLASFGALPMLGIDQSPAFLAQGAHLSQLCGQSPRFLEANIYDLPSDVGRYDLVFITIGVLGWMPDLSRFFEVVAGLMNSDAKLVIYETHPFLEMFEPESAKPFEPHYTDIPQVACRLTSRSPDFARWASVFRPERCLSSRKRPKSGGSSLEPAAFWPGRAAFPRGRRTCPAAFVQLGHGSWSCA</sequence>
<dbReference type="Pfam" id="PF08242">
    <property type="entry name" value="Methyltransf_12"/>
    <property type="match status" value="1"/>
</dbReference>
<reference evidence="2" key="2">
    <citation type="submission" date="2015-07" db="EMBL/GenBank/DDBJ databases">
        <title>Plasmids, circular viruses and viroids from rat gut.</title>
        <authorList>
            <person name="Jorgensen T.J."/>
            <person name="Hansen M.A."/>
            <person name="Xu Z."/>
            <person name="Tabak M.A."/>
            <person name="Sorensen S.J."/>
            <person name="Hansen L.H."/>
        </authorList>
    </citation>
    <scope>NUCLEOTIDE SEQUENCE</scope>
    <source>
        <plasmid evidence="2">pRGRH0406</plasmid>
    </source>
</reference>
<proteinExistence type="predicted"/>
<organism evidence="2">
    <name type="scientific">uncultured prokaryote</name>
    <dbReference type="NCBI Taxonomy" id="198431"/>
    <lineage>
        <taxon>unclassified sequences</taxon>
        <taxon>environmental samples</taxon>
    </lineage>
</organism>
<accession>A0A0H5Q0I8</accession>
<dbReference type="Gene3D" id="3.40.50.150">
    <property type="entry name" value="Vaccinia Virus protein VP39"/>
    <property type="match status" value="1"/>
</dbReference>
<dbReference type="CDD" id="cd02440">
    <property type="entry name" value="AdoMet_MTases"/>
    <property type="match status" value="1"/>
</dbReference>
<evidence type="ECO:0000313" key="2">
    <source>
        <dbReference type="EMBL" id="CRY94914.1"/>
    </source>
</evidence>
<dbReference type="AlphaFoldDB" id="A0A0H5Q0I8"/>
<dbReference type="SUPFAM" id="SSF53335">
    <property type="entry name" value="S-adenosyl-L-methionine-dependent methyltransferases"/>
    <property type="match status" value="1"/>
</dbReference>
<name>A0A0H5Q0I8_9ZZZZ</name>
<dbReference type="InterPro" id="IPR013217">
    <property type="entry name" value="Methyltransf_12"/>
</dbReference>
<dbReference type="EMBL" id="LN853052">
    <property type="protein sequence ID" value="CRY94914.1"/>
    <property type="molecule type" value="Genomic_DNA"/>
</dbReference>
<dbReference type="InterPro" id="IPR029063">
    <property type="entry name" value="SAM-dependent_MTases_sf"/>
</dbReference>
<geneLocation type="plasmid" evidence="2">
    <name>pRGRH0406</name>
</geneLocation>